<evidence type="ECO:0000256" key="10">
    <source>
        <dbReference type="SAM" id="MobiDB-lite"/>
    </source>
</evidence>
<dbReference type="Ensembl" id="ENSSOCT00000014010.1">
    <property type="protein sequence ID" value="ENSSOCP00000013642.1"/>
    <property type="gene ID" value="ENSSOCG00000010287.1"/>
</dbReference>
<evidence type="ECO:0000256" key="4">
    <source>
        <dbReference type="ARBA" id="ARBA00022741"/>
    </source>
</evidence>
<dbReference type="PANTHER" id="PTHR44899">
    <property type="entry name" value="CAMK FAMILY PROTEIN KINASE"/>
    <property type="match status" value="1"/>
</dbReference>
<sequence>MKNLVLKIISGPFPPVSMHYSYDLRNLLSQLFKRNPRNRPSVNSILEKNFIAKRVEKFLTPQLIAEEFNHKIFQKFGPHAAPAKRPAQEQILTSVAPAQKITKPAAKYGVPLVIRKSCDAPKKPNEKKPLAKSRQEPSKKKRLELPEKEKLQFSLSDSLNYIFLYFLLQMERINRAREQGWRNVLGSGGSGDVKAPYYGGGGGVGPFPVSSRGQYEHYHAIFDQMQQQKETVRVAEEREAKLRAKVQGREVVERQKGWIAADRAKQVEEFWQRKREAMENKARAEGHMGTLQNVADIYGGRPIPARGRKSRNKEEEEYLARLRQIRLQNFNERQQIRAKLRGEKNEAASSDGQESSEEAELKRKKIEAQKAQANARAAVLKEQLERKRKEAYEREKRAWEEHYVVPYVSTEHSPVHGLQELGAALPKPQLPVKPGTPVISMTSALKEVGVVGTFAKRNKREILRRLNQNLKAQEDEKGKKECKNISESAGSEDGKEQQEGDHPLLGDRKKWESGASELVVPLAQLSMEDSLSGQTLGEVIRLDIGEPHRKVWGKSPTDSVLKILGEAELQLQTDLLEELDVINGKKLLKLKDLSIILKCIVSPVFLFGWDSFLMRYMTLLILEPDDLEAEMLEETEDKKHEILSSSDPSLSITFCLELGVFISICNGLSFTTSETCSSDSLQPEPLFQRVMQPTAVPTASPVLSAQSSQEEPFVPRSRSVSPAKKKGKSSLLIGLSTGLFDANDPKMLRTCSLPDLCKLYRTLVDVPSVADVQHQHNLEIDDTEDEQAKEGHSDSEDITFEEADTDLQELQASMEQLLREQPSEEFSEEEESTLKANVIECITNGTELDEGDENNPSSESALNEEWQSDNSDGEIASECEECDSIFSHLEELRYNLEQEIGFDKFIEVYEKIKAIHEDEDENIDICSTIVQTILGNEHKHLYAKILHLVMADGAYQEDETILNSLIQER</sequence>
<evidence type="ECO:0000256" key="6">
    <source>
        <dbReference type="ARBA" id="ARBA00022840"/>
    </source>
</evidence>
<dbReference type="InterPro" id="IPR011009">
    <property type="entry name" value="Kinase-like_dom_sf"/>
</dbReference>
<evidence type="ECO:0000256" key="1">
    <source>
        <dbReference type="ARBA" id="ARBA00012513"/>
    </source>
</evidence>
<comment type="catalytic activity">
    <reaction evidence="7">
        <text>L-threonyl-[protein] + ATP = O-phospho-L-threonyl-[protein] + ADP + H(+)</text>
        <dbReference type="Rhea" id="RHEA:46608"/>
        <dbReference type="Rhea" id="RHEA-COMP:11060"/>
        <dbReference type="Rhea" id="RHEA-COMP:11605"/>
        <dbReference type="ChEBI" id="CHEBI:15378"/>
        <dbReference type="ChEBI" id="CHEBI:30013"/>
        <dbReference type="ChEBI" id="CHEBI:30616"/>
        <dbReference type="ChEBI" id="CHEBI:61977"/>
        <dbReference type="ChEBI" id="CHEBI:456216"/>
        <dbReference type="EC" id="2.7.11.1"/>
    </reaction>
</comment>
<feature type="region of interest" description="Disordered" evidence="10">
    <location>
        <begin position="703"/>
        <end position="725"/>
    </location>
</feature>
<reference evidence="11" key="2">
    <citation type="submission" date="2025-09" db="UniProtKB">
        <authorList>
            <consortium name="Ensembl"/>
        </authorList>
    </citation>
    <scope>IDENTIFICATION</scope>
</reference>
<feature type="compositionally biased region" description="Basic and acidic residues" evidence="10">
    <location>
        <begin position="473"/>
        <end position="484"/>
    </location>
</feature>
<protein>
    <recommendedName>
        <fullName evidence="1">non-specific serine/threonine protein kinase</fullName>
        <ecNumber evidence="1">2.7.11.1</ecNumber>
    </recommendedName>
</protein>
<feature type="region of interest" description="Disordered" evidence="10">
    <location>
        <begin position="778"/>
        <end position="798"/>
    </location>
</feature>
<dbReference type="InterPro" id="IPR051131">
    <property type="entry name" value="NEK_Ser/Thr_kinase_NIMA"/>
</dbReference>
<keyword evidence="9" id="KW-0175">Coiled coil</keyword>
<dbReference type="Proteomes" id="UP000694551">
    <property type="component" value="Unplaced"/>
</dbReference>
<evidence type="ECO:0000256" key="5">
    <source>
        <dbReference type="ARBA" id="ARBA00022777"/>
    </source>
</evidence>
<dbReference type="GO" id="GO:0005524">
    <property type="term" value="F:ATP binding"/>
    <property type="evidence" value="ECO:0007669"/>
    <property type="project" value="UniProtKB-KW"/>
</dbReference>
<name>A0A8D0FE27_STROC</name>
<proteinExistence type="predicted"/>
<evidence type="ECO:0000313" key="11">
    <source>
        <dbReference type="Ensembl" id="ENSSOCP00000013642.1"/>
    </source>
</evidence>
<keyword evidence="4" id="KW-0547">Nucleotide-binding</keyword>
<keyword evidence="6" id="KW-0067">ATP-binding</keyword>
<keyword evidence="2" id="KW-0723">Serine/threonine-protein kinase</keyword>
<keyword evidence="12" id="KW-1185">Reference proteome</keyword>
<feature type="region of interest" description="Disordered" evidence="10">
    <location>
        <begin position="845"/>
        <end position="875"/>
    </location>
</feature>
<evidence type="ECO:0000313" key="12">
    <source>
        <dbReference type="Proteomes" id="UP000694551"/>
    </source>
</evidence>
<dbReference type="Gene3D" id="1.10.510.10">
    <property type="entry name" value="Transferase(Phosphotransferase) domain 1"/>
    <property type="match status" value="1"/>
</dbReference>
<evidence type="ECO:0000256" key="2">
    <source>
        <dbReference type="ARBA" id="ARBA00022527"/>
    </source>
</evidence>
<comment type="catalytic activity">
    <reaction evidence="8">
        <text>L-seryl-[protein] + ATP = O-phospho-L-seryl-[protein] + ADP + H(+)</text>
        <dbReference type="Rhea" id="RHEA:17989"/>
        <dbReference type="Rhea" id="RHEA-COMP:9863"/>
        <dbReference type="Rhea" id="RHEA-COMP:11604"/>
        <dbReference type="ChEBI" id="CHEBI:15378"/>
        <dbReference type="ChEBI" id="CHEBI:29999"/>
        <dbReference type="ChEBI" id="CHEBI:30616"/>
        <dbReference type="ChEBI" id="CHEBI:83421"/>
        <dbReference type="ChEBI" id="CHEBI:456216"/>
        <dbReference type="EC" id="2.7.11.1"/>
    </reaction>
</comment>
<evidence type="ECO:0000256" key="8">
    <source>
        <dbReference type="ARBA" id="ARBA00048679"/>
    </source>
</evidence>
<evidence type="ECO:0000256" key="7">
    <source>
        <dbReference type="ARBA" id="ARBA00047899"/>
    </source>
</evidence>
<dbReference type="GO" id="GO:0004674">
    <property type="term" value="F:protein serine/threonine kinase activity"/>
    <property type="evidence" value="ECO:0007669"/>
    <property type="project" value="UniProtKB-KW"/>
</dbReference>
<dbReference type="EC" id="2.7.11.1" evidence="1"/>
<feature type="coiled-coil region" evidence="9">
    <location>
        <begin position="225"/>
        <end position="281"/>
    </location>
</feature>
<dbReference type="AlphaFoldDB" id="A0A8D0FE27"/>
<reference evidence="11" key="1">
    <citation type="submission" date="2025-08" db="UniProtKB">
        <authorList>
            <consortium name="Ensembl"/>
        </authorList>
    </citation>
    <scope>IDENTIFICATION</scope>
</reference>
<feature type="region of interest" description="Disordered" evidence="10">
    <location>
        <begin position="340"/>
        <end position="359"/>
    </location>
</feature>
<organism evidence="11 12">
    <name type="scientific">Strix occidentalis caurina</name>
    <name type="common">northern spotted owl</name>
    <dbReference type="NCBI Taxonomy" id="311401"/>
    <lineage>
        <taxon>Eukaryota</taxon>
        <taxon>Metazoa</taxon>
        <taxon>Chordata</taxon>
        <taxon>Craniata</taxon>
        <taxon>Vertebrata</taxon>
        <taxon>Euteleostomi</taxon>
        <taxon>Archelosauria</taxon>
        <taxon>Archosauria</taxon>
        <taxon>Dinosauria</taxon>
        <taxon>Saurischia</taxon>
        <taxon>Theropoda</taxon>
        <taxon>Coelurosauria</taxon>
        <taxon>Aves</taxon>
        <taxon>Neognathae</taxon>
        <taxon>Neoaves</taxon>
        <taxon>Telluraves</taxon>
        <taxon>Strigiformes</taxon>
        <taxon>Strigidae</taxon>
        <taxon>Strix</taxon>
    </lineage>
</organism>
<dbReference type="SUPFAM" id="SSF56112">
    <property type="entry name" value="Protein kinase-like (PK-like)"/>
    <property type="match status" value="1"/>
</dbReference>
<feature type="compositionally biased region" description="Basic and acidic residues" evidence="10">
    <location>
        <begin position="492"/>
        <end position="508"/>
    </location>
</feature>
<feature type="region of interest" description="Disordered" evidence="10">
    <location>
        <begin position="119"/>
        <end position="143"/>
    </location>
</feature>
<feature type="region of interest" description="Disordered" evidence="10">
    <location>
        <begin position="473"/>
        <end position="508"/>
    </location>
</feature>
<keyword evidence="5" id="KW-0418">Kinase</keyword>
<keyword evidence="3" id="KW-0808">Transferase</keyword>
<evidence type="ECO:0000256" key="3">
    <source>
        <dbReference type="ARBA" id="ARBA00022679"/>
    </source>
</evidence>
<accession>A0A8D0FE27</accession>
<feature type="compositionally biased region" description="Basic and acidic residues" evidence="10">
    <location>
        <begin position="786"/>
        <end position="795"/>
    </location>
</feature>
<evidence type="ECO:0000256" key="9">
    <source>
        <dbReference type="SAM" id="Coils"/>
    </source>
</evidence>
<dbReference type="PANTHER" id="PTHR44899:SF4">
    <property type="entry name" value="SERINE_THREONINE-PROTEIN KINASE NEK1"/>
    <property type="match status" value="1"/>
</dbReference>